<dbReference type="STRING" id="156994.SAMN04488028_11060"/>
<evidence type="ECO:0000313" key="2">
    <source>
        <dbReference type="EMBL" id="SHK86798.1"/>
    </source>
</evidence>
<organism evidence="2 3">
    <name type="scientific">Reichenbachiella agariperforans</name>
    <dbReference type="NCBI Taxonomy" id="156994"/>
    <lineage>
        <taxon>Bacteria</taxon>
        <taxon>Pseudomonadati</taxon>
        <taxon>Bacteroidota</taxon>
        <taxon>Cytophagia</taxon>
        <taxon>Cytophagales</taxon>
        <taxon>Reichenbachiellaceae</taxon>
        <taxon>Reichenbachiella</taxon>
    </lineage>
</organism>
<dbReference type="AlphaFoldDB" id="A0A1M6VZF9"/>
<proteinExistence type="predicted"/>
<dbReference type="InterPro" id="IPR021314">
    <property type="entry name" value="DUF2911"/>
</dbReference>
<gene>
    <name evidence="2" type="ORF">SAMN04488028_11060</name>
</gene>
<accession>A0A1M6VZF9</accession>
<keyword evidence="1" id="KW-0812">Transmembrane</keyword>
<reference evidence="3" key="1">
    <citation type="submission" date="2016-11" db="EMBL/GenBank/DDBJ databases">
        <authorList>
            <person name="Varghese N."/>
            <person name="Submissions S."/>
        </authorList>
    </citation>
    <scope>NUCLEOTIDE SEQUENCE [LARGE SCALE GENOMIC DNA]</scope>
    <source>
        <strain evidence="3">DSM 26134</strain>
    </source>
</reference>
<evidence type="ECO:0000313" key="3">
    <source>
        <dbReference type="Proteomes" id="UP000184474"/>
    </source>
</evidence>
<name>A0A1M6VZF9_REIAG</name>
<keyword evidence="1" id="KW-1133">Transmembrane helix</keyword>
<dbReference type="RefSeq" id="WP_073125123.1">
    <property type="nucleotide sequence ID" value="NZ_FRAA01000010.1"/>
</dbReference>
<dbReference type="Proteomes" id="UP000184474">
    <property type="component" value="Unassembled WGS sequence"/>
</dbReference>
<feature type="transmembrane region" description="Helical" evidence="1">
    <location>
        <begin position="6"/>
        <end position="25"/>
    </location>
</feature>
<evidence type="ECO:0000256" key="1">
    <source>
        <dbReference type="SAM" id="Phobius"/>
    </source>
</evidence>
<evidence type="ECO:0008006" key="4">
    <source>
        <dbReference type="Google" id="ProtNLM"/>
    </source>
</evidence>
<dbReference type="EMBL" id="FRAA01000010">
    <property type="protein sequence ID" value="SHK86798.1"/>
    <property type="molecule type" value="Genomic_DNA"/>
</dbReference>
<sequence>MLKKILWVLGSVVILFGTFVMYGILTTKQHSPPGLATFTQNDLNIKVDYCRPFKKGRDVFGDLLPYDTYWRTGANEPTIISFGQDVVFGGEMVKAGSYRLYTVPGQEMWTVVLNSELEKWGYWEPDPALDVLRVEVPSEAYPCCQEQFVIQFPQTEQGTEMVLIWDDVQVKVPITS</sequence>
<protein>
    <recommendedName>
        <fullName evidence="4">DUF2911 domain-containing protein</fullName>
    </recommendedName>
</protein>
<keyword evidence="3" id="KW-1185">Reference proteome</keyword>
<dbReference type="Pfam" id="PF11138">
    <property type="entry name" value="DUF2911"/>
    <property type="match status" value="1"/>
</dbReference>
<keyword evidence="1" id="KW-0472">Membrane</keyword>